<dbReference type="PANTHER" id="PTHR36853:SF1">
    <property type="entry name" value="DUF3844 DOMAIN-CONTAINING PROTEIN"/>
    <property type="match status" value="1"/>
</dbReference>
<evidence type="ECO:0000256" key="1">
    <source>
        <dbReference type="SAM" id="SignalP"/>
    </source>
</evidence>
<feature type="signal peptide" evidence="1">
    <location>
        <begin position="1"/>
        <end position="17"/>
    </location>
</feature>
<dbReference type="InParanoid" id="G3AUT4"/>
<dbReference type="PANTHER" id="PTHR36853">
    <property type="entry name" value="EXPRESSED PROTEIN"/>
    <property type="match status" value="1"/>
</dbReference>
<dbReference type="KEGG" id="spaa:SPAPADRAFT_63643"/>
<dbReference type="EMBL" id="GL996506">
    <property type="protein sequence ID" value="EGW30025.1"/>
    <property type="molecule type" value="Genomic_DNA"/>
</dbReference>
<evidence type="ECO:0000313" key="3">
    <source>
        <dbReference type="EMBL" id="EGW30025.1"/>
    </source>
</evidence>
<dbReference type="InterPro" id="IPR053065">
    <property type="entry name" value="Archenteron_Induction-Rel"/>
</dbReference>
<dbReference type="GO" id="GO:0005783">
    <property type="term" value="C:endoplasmic reticulum"/>
    <property type="evidence" value="ECO:0007669"/>
    <property type="project" value="TreeGrafter"/>
</dbReference>
<proteinExistence type="predicted"/>
<evidence type="ECO:0000259" key="2">
    <source>
        <dbReference type="Pfam" id="PF12955"/>
    </source>
</evidence>
<dbReference type="Proteomes" id="UP000000709">
    <property type="component" value="Unassembled WGS sequence"/>
</dbReference>
<sequence length="390" mass="43818">MKLINLVSLSLLTGAFAKIHDSVSSVYELGVSPAEDTYTIGGHDALVYFSDRFGIAEHMSLRKGNPQLVDFLNQQYELHGEVSAKPNLFISVRGVSEFDQTPSFKVSSGHINKLLFRKFPKILSKHTEGKLYQLTPEIKVVTQDGTSDLFTHFQYFNEQLMQIWNRYTQGQQQVLTYKLTNDRLFINELSQLIHLGKSEEVEVKDTFFIELSSLLSIKRKIGEDSQTFQYSQKVLFNELQALTNKFNIVIFTEPETSKYVQNIHKRDYELSSVFSKRELSGVSGNGQFSSQESCEKATDKCNSHGKCIKVSGSKWGCACESTFNKTSSKTTNWAGYDCSKRDVSVQANLFLWTSIGLLVLLVGGIQLLSSIGNDPLPGVLEAATIPRKNI</sequence>
<keyword evidence="1" id="KW-0732">Signal</keyword>
<dbReference type="AlphaFoldDB" id="G3AUT4"/>
<organism evidence="4">
    <name type="scientific">Spathaspora passalidarum (strain NRRL Y-27907 / 11-Y1)</name>
    <dbReference type="NCBI Taxonomy" id="619300"/>
    <lineage>
        <taxon>Eukaryota</taxon>
        <taxon>Fungi</taxon>
        <taxon>Dikarya</taxon>
        <taxon>Ascomycota</taxon>
        <taxon>Saccharomycotina</taxon>
        <taxon>Pichiomycetes</taxon>
        <taxon>Debaryomycetaceae</taxon>
        <taxon>Spathaspora</taxon>
    </lineage>
</organism>
<dbReference type="Pfam" id="PF12955">
    <property type="entry name" value="Vps3844_C"/>
    <property type="match status" value="1"/>
</dbReference>
<dbReference type="GeneID" id="18874848"/>
<dbReference type="InterPro" id="IPR024382">
    <property type="entry name" value="Vps3844_C"/>
</dbReference>
<dbReference type="eggNOG" id="ENOG502S64Q">
    <property type="taxonomic scope" value="Eukaryota"/>
</dbReference>
<name>G3AUT4_SPAPN</name>
<gene>
    <name evidence="3" type="ORF">SPAPADRAFT_63643</name>
</gene>
<accession>G3AUT4</accession>
<keyword evidence="4" id="KW-1185">Reference proteome</keyword>
<dbReference type="HOGENOM" id="CLU_050724_0_0_1"/>
<protein>
    <recommendedName>
        <fullName evidence="2">Vacuolar sorting protein Vps3844 C-terminal domain-containing protein</fullName>
    </recommendedName>
</protein>
<dbReference type="RefSeq" id="XP_007377791.1">
    <property type="nucleotide sequence ID" value="XM_007377729.1"/>
</dbReference>
<dbReference type="OMA" id="NKCNSHG"/>
<evidence type="ECO:0000313" key="4">
    <source>
        <dbReference type="Proteomes" id="UP000000709"/>
    </source>
</evidence>
<dbReference type="OrthoDB" id="5583277at2759"/>
<feature type="domain" description="Vacuolar sorting protein Vps3844 C-terminal" evidence="2">
    <location>
        <begin position="288"/>
        <end position="382"/>
    </location>
</feature>
<reference evidence="3 4" key="1">
    <citation type="journal article" date="2011" name="Proc. Natl. Acad. Sci. U.S.A.">
        <title>Comparative genomics of xylose-fermenting fungi for enhanced biofuel production.</title>
        <authorList>
            <person name="Wohlbach D.J."/>
            <person name="Kuo A."/>
            <person name="Sato T.K."/>
            <person name="Potts K.M."/>
            <person name="Salamov A.A."/>
            <person name="LaButti K.M."/>
            <person name="Sun H."/>
            <person name="Clum A."/>
            <person name="Pangilinan J.L."/>
            <person name="Lindquist E.A."/>
            <person name="Lucas S."/>
            <person name="Lapidus A."/>
            <person name="Jin M."/>
            <person name="Gunawan C."/>
            <person name="Balan V."/>
            <person name="Dale B.E."/>
            <person name="Jeffries T.W."/>
            <person name="Zinkel R."/>
            <person name="Barry K.W."/>
            <person name="Grigoriev I.V."/>
            <person name="Gasch A.P."/>
        </authorList>
    </citation>
    <scope>NUCLEOTIDE SEQUENCE [LARGE SCALE GENOMIC DNA]</scope>
    <source>
        <strain evidence="4">NRRL Y-27907 / 11-Y1</strain>
    </source>
</reference>
<feature type="chain" id="PRO_5003442653" description="Vacuolar sorting protein Vps3844 C-terminal domain-containing protein" evidence="1">
    <location>
        <begin position="18"/>
        <end position="390"/>
    </location>
</feature>
<dbReference type="STRING" id="619300.G3AUT4"/>